<keyword evidence="3" id="KW-1185">Reference proteome</keyword>
<reference evidence="2 3" key="1">
    <citation type="journal article" date="2010" name="Proc. Natl. Acad. Sci. U.S.A.">
        <title>A Nitrospira metagenome illuminates the physiology and evolution of globally important nitrite-oxidizing bacteria.</title>
        <authorList>
            <person name="Lucker S."/>
            <person name="Wagner M."/>
            <person name="Maixner F."/>
            <person name="Pelletier E."/>
            <person name="Koch H."/>
            <person name="Vacherie B."/>
            <person name="Rattei T."/>
            <person name="Sinninghe Damste J."/>
            <person name="Spieck E."/>
            <person name="Le Paslier D."/>
            <person name="Daims H."/>
        </authorList>
    </citation>
    <scope>NUCLEOTIDE SEQUENCE [LARGE SCALE GENOMIC DNA]</scope>
</reference>
<dbReference type="EMBL" id="FP929003">
    <property type="protein sequence ID" value="CBK43913.1"/>
    <property type="molecule type" value="Genomic_DNA"/>
</dbReference>
<dbReference type="SUPFAM" id="SSF53098">
    <property type="entry name" value="Ribonuclease H-like"/>
    <property type="match status" value="1"/>
</dbReference>
<dbReference type="eggNOG" id="COG2801">
    <property type="taxonomic scope" value="Bacteria"/>
</dbReference>
<dbReference type="GO" id="GO:0003676">
    <property type="term" value="F:nucleic acid binding"/>
    <property type="evidence" value="ECO:0007669"/>
    <property type="project" value="InterPro"/>
</dbReference>
<dbReference type="Proteomes" id="UP000001660">
    <property type="component" value="Chromosome"/>
</dbReference>
<dbReference type="Gene3D" id="3.30.420.10">
    <property type="entry name" value="Ribonuclease H-like superfamily/Ribonuclease H"/>
    <property type="match status" value="1"/>
</dbReference>
<dbReference type="GO" id="GO:0015074">
    <property type="term" value="P:DNA integration"/>
    <property type="evidence" value="ECO:0007669"/>
    <property type="project" value="InterPro"/>
</dbReference>
<organism evidence="2 3">
    <name type="scientific">Nitrospira defluvii</name>
    <dbReference type="NCBI Taxonomy" id="330214"/>
    <lineage>
        <taxon>Bacteria</taxon>
        <taxon>Pseudomonadati</taxon>
        <taxon>Nitrospirota</taxon>
        <taxon>Nitrospiria</taxon>
        <taxon>Nitrospirales</taxon>
        <taxon>Nitrospiraceae</taxon>
        <taxon>Nitrospira</taxon>
    </lineage>
</organism>
<proteinExistence type="predicted"/>
<feature type="domain" description="Integrase catalytic" evidence="1">
    <location>
        <begin position="133"/>
        <end position="246"/>
    </location>
</feature>
<accession>D8P8T1</accession>
<evidence type="ECO:0000313" key="2">
    <source>
        <dbReference type="EMBL" id="CBK43913.1"/>
    </source>
</evidence>
<protein>
    <submittedName>
        <fullName evidence="2">Putative Transposase</fullName>
    </submittedName>
</protein>
<sequence length="246" mass="27802">MDMQTPTQITLAWELAAQGLSHTTIAAHLGRHRETIGLWLKGIAAEGLAGFLARHAQAKKGPRRARQIPATIKRLIWALRVREHECCGQKIAYFLEREHQIRLSVPKIYEILAEKYVIRSKWRKNQQRGTVPTASGPRAVIQMDTVAFGGVFAFTGIDIYTKEAEVVLRPALTSEDGAVFLQTAMMRRFTGHVAVLQTDGGPEFKGTFAQQARAYCDRHRIARPYKKNEQAYIESFNRTLRKECLG</sequence>
<dbReference type="InterPro" id="IPR012337">
    <property type="entry name" value="RNaseH-like_sf"/>
</dbReference>
<dbReference type="KEGG" id="nde:NIDE4248"/>
<name>D8P8T1_9BACT</name>
<dbReference type="InterPro" id="IPR001584">
    <property type="entry name" value="Integrase_cat-core"/>
</dbReference>
<dbReference type="SUPFAM" id="SSF46689">
    <property type="entry name" value="Homeodomain-like"/>
    <property type="match status" value="1"/>
</dbReference>
<evidence type="ECO:0000313" key="3">
    <source>
        <dbReference type="Proteomes" id="UP000001660"/>
    </source>
</evidence>
<dbReference type="STRING" id="330214.NIDE4248"/>
<dbReference type="OrthoDB" id="7801605at2"/>
<dbReference type="HOGENOM" id="CLU_1127486_0_0_0"/>
<dbReference type="InterPro" id="IPR009057">
    <property type="entry name" value="Homeodomain-like_sf"/>
</dbReference>
<evidence type="ECO:0000259" key="1">
    <source>
        <dbReference type="PROSITE" id="PS50994"/>
    </source>
</evidence>
<dbReference type="PROSITE" id="PS50994">
    <property type="entry name" value="INTEGRASE"/>
    <property type="match status" value="1"/>
</dbReference>
<dbReference type="InterPro" id="IPR036397">
    <property type="entry name" value="RNaseH_sf"/>
</dbReference>
<gene>
    <name evidence="2" type="ORF">NIDE4248</name>
</gene>
<dbReference type="AlphaFoldDB" id="D8P8T1"/>